<keyword evidence="3" id="KW-1185">Reference proteome</keyword>
<feature type="compositionally biased region" description="Basic and acidic residues" evidence="1">
    <location>
        <begin position="1"/>
        <end position="12"/>
    </location>
</feature>
<accession>A0ABW0L683</accession>
<dbReference type="EMBL" id="JBHSMU010000013">
    <property type="protein sequence ID" value="MFC5460557.1"/>
    <property type="molecule type" value="Genomic_DNA"/>
</dbReference>
<evidence type="ECO:0000313" key="3">
    <source>
        <dbReference type="Proteomes" id="UP001596050"/>
    </source>
</evidence>
<dbReference type="RefSeq" id="WP_379783536.1">
    <property type="nucleotide sequence ID" value="NZ_JBHSMU010000013.1"/>
</dbReference>
<protein>
    <submittedName>
        <fullName evidence="2">Uncharacterized protein</fullName>
    </submittedName>
</protein>
<reference evidence="3" key="1">
    <citation type="journal article" date="2019" name="Int. J. Syst. Evol. Microbiol.">
        <title>The Global Catalogue of Microorganisms (GCM) 10K type strain sequencing project: providing services to taxonomists for standard genome sequencing and annotation.</title>
        <authorList>
            <consortium name="The Broad Institute Genomics Platform"/>
            <consortium name="The Broad Institute Genome Sequencing Center for Infectious Disease"/>
            <person name="Wu L."/>
            <person name="Ma J."/>
        </authorList>
    </citation>
    <scope>NUCLEOTIDE SEQUENCE [LARGE SCALE GENOMIC DNA]</scope>
    <source>
        <strain evidence="3">KACC 12649</strain>
    </source>
</reference>
<evidence type="ECO:0000313" key="2">
    <source>
        <dbReference type="EMBL" id="MFC5460557.1"/>
    </source>
</evidence>
<evidence type="ECO:0000256" key="1">
    <source>
        <dbReference type="SAM" id="MobiDB-lite"/>
    </source>
</evidence>
<proteinExistence type="predicted"/>
<sequence>MHTPIVDRRTSPIDHSVTRQQDTAHIVQRGMAIQARLGTRGAVEFLKMCNIPGAIIHRVLTGENVPIEDDLLLGQASAKKHADADSVAAP</sequence>
<name>A0ABW0L683_9BURK</name>
<gene>
    <name evidence="2" type="ORF">ACFPN5_12145</name>
</gene>
<dbReference type="Proteomes" id="UP001596050">
    <property type="component" value="Unassembled WGS sequence"/>
</dbReference>
<organism evidence="2 3">
    <name type="scientific">Massilia niabensis</name>
    <dbReference type="NCBI Taxonomy" id="544910"/>
    <lineage>
        <taxon>Bacteria</taxon>
        <taxon>Pseudomonadati</taxon>
        <taxon>Pseudomonadota</taxon>
        <taxon>Betaproteobacteria</taxon>
        <taxon>Burkholderiales</taxon>
        <taxon>Oxalobacteraceae</taxon>
        <taxon>Telluria group</taxon>
        <taxon>Massilia</taxon>
    </lineage>
</organism>
<feature type="region of interest" description="Disordered" evidence="1">
    <location>
        <begin position="1"/>
        <end position="22"/>
    </location>
</feature>
<comment type="caution">
    <text evidence="2">The sequence shown here is derived from an EMBL/GenBank/DDBJ whole genome shotgun (WGS) entry which is preliminary data.</text>
</comment>